<comment type="caution">
    <text evidence="1">The sequence shown here is derived from an EMBL/GenBank/DDBJ whole genome shotgun (WGS) entry which is preliminary data.</text>
</comment>
<evidence type="ECO:0000313" key="2">
    <source>
        <dbReference type="Proteomes" id="UP001153148"/>
    </source>
</evidence>
<dbReference type="PANTHER" id="PTHR10278:SF0">
    <property type="entry name" value="CORTICOTROPIN-RELEASING FACTOR-BINDING PROTEIN"/>
    <property type="match status" value="1"/>
</dbReference>
<dbReference type="InterPro" id="IPR008435">
    <property type="entry name" value="CRF-bd"/>
</dbReference>
<keyword evidence="2" id="KW-1185">Reference proteome</keyword>
<protein>
    <submittedName>
        <fullName evidence="1">Uncharacterized protein</fullName>
    </submittedName>
</protein>
<proteinExistence type="predicted"/>
<reference evidence="1" key="1">
    <citation type="submission" date="2021-03" db="EMBL/GenBank/DDBJ databases">
        <authorList>
            <person name="Tran Van P."/>
        </authorList>
    </citation>
    <scope>NUCLEOTIDE SEQUENCE</scope>
</reference>
<accession>A0ABN7PD35</accession>
<gene>
    <name evidence="1" type="ORF">TPAB3V08_LOCUS12646</name>
</gene>
<dbReference type="EMBL" id="CAJPIN010045920">
    <property type="protein sequence ID" value="CAG2065703.1"/>
    <property type="molecule type" value="Genomic_DNA"/>
</dbReference>
<dbReference type="Proteomes" id="UP001153148">
    <property type="component" value="Unassembled WGS sequence"/>
</dbReference>
<organism evidence="1 2">
    <name type="scientific">Timema podura</name>
    <name type="common">Walking stick</name>
    <dbReference type="NCBI Taxonomy" id="61482"/>
    <lineage>
        <taxon>Eukaryota</taxon>
        <taxon>Metazoa</taxon>
        <taxon>Ecdysozoa</taxon>
        <taxon>Arthropoda</taxon>
        <taxon>Hexapoda</taxon>
        <taxon>Insecta</taxon>
        <taxon>Pterygota</taxon>
        <taxon>Neoptera</taxon>
        <taxon>Polyneoptera</taxon>
        <taxon>Phasmatodea</taxon>
        <taxon>Timematodea</taxon>
        <taxon>Timematoidea</taxon>
        <taxon>Timematidae</taxon>
        <taxon>Timema</taxon>
    </lineage>
</organism>
<sequence>CNILLEGSADIYTVRNYGKRVNCSLTTLYPANIKVLSLSVGLASSKTTRLEVETGTKHKNIEVNVIGAMVLSVHQRDPAYGIRSPCPGVIFQFSEYDI</sequence>
<name>A0ABN7PD35_TIMPD</name>
<feature type="non-terminal residue" evidence="1">
    <location>
        <position position="1"/>
    </location>
</feature>
<dbReference type="PANTHER" id="PTHR10278">
    <property type="entry name" value="CORTICOTROPIN-RELEASING FACTOR-BINDING PROTEIN"/>
    <property type="match status" value="1"/>
</dbReference>
<feature type="non-terminal residue" evidence="1">
    <location>
        <position position="98"/>
    </location>
</feature>
<evidence type="ECO:0000313" key="1">
    <source>
        <dbReference type="EMBL" id="CAG2065703.1"/>
    </source>
</evidence>